<dbReference type="Proteomes" id="UP000295431">
    <property type="component" value="Unassembled WGS sequence"/>
</dbReference>
<name>A0A4R4P6F6_9ACTN</name>
<accession>A0A4R4P6F6</accession>
<organism evidence="1 2">
    <name type="scientific">Actinomadura bangladeshensis</name>
    <dbReference type="NCBI Taxonomy" id="453573"/>
    <lineage>
        <taxon>Bacteria</taxon>
        <taxon>Bacillati</taxon>
        <taxon>Actinomycetota</taxon>
        <taxon>Actinomycetes</taxon>
        <taxon>Streptosporangiales</taxon>
        <taxon>Thermomonosporaceae</taxon>
        <taxon>Actinomadura</taxon>
    </lineage>
</organism>
<evidence type="ECO:0000313" key="2">
    <source>
        <dbReference type="Proteomes" id="UP000295431"/>
    </source>
</evidence>
<reference evidence="1 2" key="1">
    <citation type="submission" date="2019-03" db="EMBL/GenBank/DDBJ databases">
        <title>Draft genome sequences of novel Actinobacteria.</title>
        <authorList>
            <person name="Sahin N."/>
            <person name="Ay H."/>
            <person name="Saygin H."/>
        </authorList>
    </citation>
    <scope>NUCLEOTIDE SEQUENCE [LARGE SCALE GENOMIC DNA]</scope>
    <source>
        <strain evidence="1 2">DSM 45347</strain>
    </source>
</reference>
<sequence>MAATIGTHSHLLVLGEAEREQVMARVLHYLRSAPETGEGEFELPIVTLAVRGRRGPSAWRATACG</sequence>
<gene>
    <name evidence="1" type="ORF">E1284_12800</name>
</gene>
<protein>
    <submittedName>
        <fullName evidence="1">Uncharacterized protein</fullName>
    </submittedName>
</protein>
<dbReference type="EMBL" id="SMJW01000051">
    <property type="protein sequence ID" value="TDC16380.1"/>
    <property type="molecule type" value="Genomic_DNA"/>
</dbReference>
<proteinExistence type="predicted"/>
<evidence type="ECO:0000313" key="1">
    <source>
        <dbReference type="EMBL" id="TDC16380.1"/>
    </source>
</evidence>
<dbReference type="RefSeq" id="WP_131939268.1">
    <property type="nucleotide sequence ID" value="NZ_BAAAMX010000011.1"/>
</dbReference>
<comment type="caution">
    <text evidence="1">The sequence shown here is derived from an EMBL/GenBank/DDBJ whole genome shotgun (WGS) entry which is preliminary data.</text>
</comment>
<keyword evidence="2" id="KW-1185">Reference proteome</keyword>
<dbReference type="OrthoDB" id="9797252at2"/>
<dbReference type="AlphaFoldDB" id="A0A4R4P6F6"/>